<dbReference type="GO" id="GO:0009236">
    <property type="term" value="P:cobalamin biosynthetic process"/>
    <property type="evidence" value="ECO:0007669"/>
    <property type="project" value="UniProtKB-UniRule"/>
</dbReference>
<keyword evidence="11" id="KW-1185">Reference proteome</keyword>
<keyword evidence="6 9" id="KW-0812">Transmembrane</keyword>
<comment type="function">
    <text evidence="9">Converts cobyric acid to cobinamide by the addition of aminopropanol on the F carboxylic group.</text>
</comment>
<keyword evidence="7 9" id="KW-1133">Transmembrane helix</keyword>
<organism evidence="10 11">
    <name type="scientific">Lentilactobacillus kisonensis DSM 19906 = JCM 15041</name>
    <dbReference type="NCBI Taxonomy" id="1423766"/>
    <lineage>
        <taxon>Bacteria</taxon>
        <taxon>Bacillati</taxon>
        <taxon>Bacillota</taxon>
        <taxon>Bacilli</taxon>
        <taxon>Lactobacillales</taxon>
        <taxon>Lactobacillaceae</taxon>
        <taxon>Lentilactobacillus</taxon>
    </lineage>
</organism>
<comment type="caution">
    <text evidence="9">Lacks conserved residue(s) required for the propagation of feature annotation.</text>
</comment>
<keyword evidence="4 9" id="KW-1003">Cell membrane</keyword>
<protein>
    <recommendedName>
        <fullName evidence="9">Cobalamin biosynthesis protein CobD</fullName>
    </recommendedName>
</protein>
<feature type="transmembrane region" description="Helical" evidence="9">
    <location>
        <begin position="90"/>
        <end position="110"/>
    </location>
</feature>
<feature type="transmembrane region" description="Helical" evidence="9">
    <location>
        <begin position="56"/>
        <end position="83"/>
    </location>
</feature>
<accession>A0A0R1NME2</accession>
<dbReference type="PANTHER" id="PTHR34308:SF1">
    <property type="entry name" value="COBALAMIN BIOSYNTHESIS PROTEIN CBIB"/>
    <property type="match status" value="1"/>
</dbReference>
<dbReference type="UniPathway" id="UPA00148"/>
<dbReference type="Pfam" id="PF03186">
    <property type="entry name" value="CobD_Cbib"/>
    <property type="match status" value="1"/>
</dbReference>
<evidence type="ECO:0000256" key="6">
    <source>
        <dbReference type="ARBA" id="ARBA00022692"/>
    </source>
</evidence>
<dbReference type="InterPro" id="IPR004485">
    <property type="entry name" value="Cobalamin_biosynth_CobD/CbiB"/>
</dbReference>
<feature type="transmembrane region" description="Helical" evidence="9">
    <location>
        <begin position="212"/>
        <end position="234"/>
    </location>
</feature>
<name>A0A0R1NME2_9LACO</name>
<dbReference type="PANTHER" id="PTHR34308">
    <property type="entry name" value="COBALAMIN BIOSYNTHESIS PROTEIN CBIB"/>
    <property type="match status" value="1"/>
</dbReference>
<proteinExistence type="inferred from homology"/>
<evidence type="ECO:0000256" key="9">
    <source>
        <dbReference type="HAMAP-Rule" id="MF_00024"/>
    </source>
</evidence>
<evidence type="ECO:0000256" key="1">
    <source>
        <dbReference type="ARBA" id="ARBA00004651"/>
    </source>
</evidence>
<dbReference type="RefSeq" id="WP_054655096.1">
    <property type="nucleotide sequence ID" value="NZ_AZEB01000013.1"/>
</dbReference>
<feature type="transmembrane region" description="Helical" evidence="9">
    <location>
        <begin position="307"/>
        <end position="327"/>
    </location>
</feature>
<evidence type="ECO:0000313" key="11">
    <source>
        <dbReference type="Proteomes" id="UP000051439"/>
    </source>
</evidence>
<gene>
    <name evidence="9" type="primary">cobD</name>
    <name evidence="10" type="ORF">FC98_GL000666</name>
</gene>
<dbReference type="PATRIC" id="fig|1423766.4.peg.686"/>
<evidence type="ECO:0000256" key="5">
    <source>
        <dbReference type="ARBA" id="ARBA00022573"/>
    </source>
</evidence>
<evidence type="ECO:0000313" key="10">
    <source>
        <dbReference type="EMBL" id="KRL21639.1"/>
    </source>
</evidence>
<keyword evidence="8 9" id="KW-0472">Membrane</keyword>
<dbReference type="Proteomes" id="UP000051439">
    <property type="component" value="Unassembled WGS sequence"/>
</dbReference>
<comment type="caution">
    <text evidence="10">The sequence shown here is derived from an EMBL/GenBank/DDBJ whole genome shotgun (WGS) entry which is preliminary data.</text>
</comment>
<comment type="pathway">
    <text evidence="2 9">Cofactor biosynthesis; adenosylcobalamin biosynthesis.</text>
</comment>
<sequence length="328" mass="35301">MQIVSMVLCGFVLDAILGDPPTWPHPVKLMGKLIAILTKVLNRPTYTHGLKKCFGLIIWIIVVGGSFAAVLLIFWAISLITFVPVQAVSAIQFIVGAYLCYTCLSIKGLAVESHKIMASLNAGDLDKARYQVGMIVGRDTQSLSADQICKATIETIAENTSDGVIAPLFYLLLGGPALGIAYKAVNTLDSMIGYKNEKYGDIGMVSARIDDVVGFIPARLTWLFLLAACALLGYDSKLAYSVGIHDRKNHRSPNSGFSESVVAGALKLKLGGPHYYFGELVNKPYIGTIVPDPEEATVGKIEETIHMLYAAAIIGLLAITSLALIFYA</sequence>
<dbReference type="GO" id="GO:0048472">
    <property type="term" value="F:threonine-phosphate decarboxylase activity"/>
    <property type="evidence" value="ECO:0007669"/>
    <property type="project" value="InterPro"/>
</dbReference>
<evidence type="ECO:0000256" key="8">
    <source>
        <dbReference type="ARBA" id="ARBA00023136"/>
    </source>
</evidence>
<dbReference type="GO" id="GO:0015420">
    <property type="term" value="F:ABC-type vitamin B12 transporter activity"/>
    <property type="evidence" value="ECO:0007669"/>
    <property type="project" value="UniProtKB-UniRule"/>
</dbReference>
<evidence type="ECO:0000256" key="3">
    <source>
        <dbReference type="ARBA" id="ARBA00006263"/>
    </source>
</evidence>
<dbReference type="EMBL" id="AZEB01000013">
    <property type="protein sequence ID" value="KRL21639.1"/>
    <property type="molecule type" value="Genomic_DNA"/>
</dbReference>
<comment type="subcellular location">
    <subcellularLocation>
        <location evidence="1 9">Cell membrane</location>
        <topology evidence="1 9">Multi-pass membrane protein</topology>
    </subcellularLocation>
</comment>
<keyword evidence="5 9" id="KW-0169">Cobalamin biosynthesis</keyword>
<comment type="similarity">
    <text evidence="3 9">Belongs to the CobD/CbiB family.</text>
</comment>
<dbReference type="AlphaFoldDB" id="A0A0R1NME2"/>
<dbReference type="NCBIfam" id="TIGR00380">
    <property type="entry name" value="cobal_cbiB"/>
    <property type="match status" value="1"/>
</dbReference>
<reference evidence="10 11" key="1">
    <citation type="journal article" date="2015" name="Genome Announc.">
        <title>Expanding the biotechnology potential of lactobacilli through comparative genomics of 213 strains and associated genera.</title>
        <authorList>
            <person name="Sun Z."/>
            <person name="Harris H.M."/>
            <person name="McCann A."/>
            <person name="Guo C."/>
            <person name="Argimon S."/>
            <person name="Zhang W."/>
            <person name="Yang X."/>
            <person name="Jeffery I.B."/>
            <person name="Cooney J.C."/>
            <person name="Kagawa T.F."/>
            <person name="Liu W."/>
            <person name="Song Y."/>
            <person name="Salvetti E."/>
            <person name="Wrobel A."/>
            <person name="Rasinkangas P."/>
            <person name="Parkhill J."/>
            <person name="Rea M.C."/>
            <person name="O'Sullivan O."/>
            <person name="Ritari J."/>
            <person name="Douillard F.P."/>
            <person name="Paul Ross R."/>
            <person name="Yang R."/>
            <person name="Briner A.E."/>
            <person name="Felis G.E."/>
            <person name="de Vos W.M."/>
            <person name="Barrangou R."/>
            <person name="Klaenhammer T.R."/>
            <person name="Caufield P.W."/>
            <person name="Cui Y."/>
            <person name="Zhang H."/>
            <person name="O'Toole P.W."/>
        </authorList>
    </citation>
    <scope>NUCLEOTIDE SEQUENCE [LARGE SCALE GENOMIC DNA]</scope>
    <source>
        <strain evidence="10 11">DSM 19906</strain>
    </source>
</reference>
<dbReference type="GO" id="GO:0005886">
    <property type="term" value="C:plasma membrane"/>
    <property type="evidence" value="ECO:0007669"/>
    <property type="project" value="UniProtKB-SubCell"/>
</dbReference>
<evidence type="ECO:0000256" key="7">
    <source>
        <dbReference type="ARBA" id="ARBA00022989"/>
    </source>
</evidence>
<evidence type="ECO:0000256" key="2">
    <source>
        <dbReference type="ARBA" id="ARBA00004953"/>
    </source>
</evidence>
<evidence type="ECO:0000256" key="4">
    <source>
        <dbReference type="ARBA" id="ARBA00022475"/>
    </source>
</evidence>
<dbReference type="HAMAP" id="MF_00024">
    <property type="entry name" value="CobD_CbiB"/>
    <property type="match status" value="1"/>
</dbReference>